<feature type="region of interest" description="Disordered" evidence="1">
    <location>
        <begin position="67"/>
        <end position="117"/>
    </location>
</feature>
<feature type="compositionally biased region" description="Basic and acidic residues" evidence="1">
    <location>
        <begin position="85"/>
        <end position="106"/>
    </location>
</feature>
<organism evidence="2">
    <name type="scientific">Compsopogon caeruleus</name>
    <dbReference type="NCBI Taxonomy" id="31354"/>
    <lineage>
        <taxon>Eukaryota</taxon>
        <taxon>Rhodophyta</taxon>
        <taxon>Compsopogonophyceae</taxon>
        <taxon>Compsopogonales</taxon>
        <taxon>Compsopogonaceae</taxon>
        <taxon>Compsopogon</taxon>
    </lineage>
</organism>
<feature type="compositionally biased region" description="Low complexity" evidence="1">
    <location>
        <begin position="159"/>
        <end position="172"/>
    </location>
</feature>
<name>A0A7S1TI56_9RHOD</name>
<gene>
    <name evidence="2" type="ORF">CCAE0312_LOCUS9653</name>
</gene>
<dbReference type="EMBL" id="HBGH01017437">
    <property type="protein sequence ID" value="CAD9237554.1"/>
    <property type="molecule type" value="Transcribed_RNA"/>
</dbReference>
<evidence type="ECO:0000256" key="1">
    <source>
        <dbReference type="SAM" id="MobiDB-lite"/>
    </source>
</evidence>
<feature type="compositionally biased region" description="Polar residues" evidence="1">
    <location>
        <begin position="108"/>
        <end position="117"/>
    </location>
</feature>
<protein>
    <submittedName>
        <fullName evidence="2">Uncharacterized protein</fullName>
    </submittedName>
</protein>
<accession>A0A7S1TI56</accession>
<dbReference type="AlphaFoldDB" id="A0A7S1TI56"/>
<reference evidence="2" key="1">
    <citation type="submission" date="2021-01" db="EMBL/GenBank/DDBJ databases">
        <authorList>
            <person name="Corre E."/>
            <person name="Pelletier E."/>
            <person name="Niang G."/>
            <person name="Scheremetjew M."/>
            <person name="Finn R."/>
            <person name="Kale V."/>
            <person name="Holt S."/>
            <person name="Cochrane G."/>
            <person name="Meng A."/>
            <person name="Brown T."/>
            <person name="Cohen L."/>
        </authorList>
    </citation>
    <scope>NUCLEOTIDE SEQUENCE</scope>
    <source>
        <strain evidence="2">SAG 36.94</strain>
    </source>
</reference>
<evidence type="ECO:0000313" key="2">
    <source>
        <dbReference type="EMBL" id="CAD9237554.1"/>
    </source>
</evidence>
<proteinExistence type="predicted"/>
<sequence>MAVNLEQYELQLRELNALYEADPNDVEVLELIGAVKEEIAALRGSGGSDGVVSRGRRASRWGERVKGGVGLEEVPGEDTSGQTEHGGRGDIDDGSKDGVDVGREVSDSGGSNQIASGVSASPTAVRLELVKAGVDKKRKKTRAGGAAKELESRKSSWQAFASKNKSLASKKSMFASPEEGTIGRVGFHGSKNTLTANPERKRWV</sequence>
<feature type="region of interest" description="Disordered" evidence="1">
    <location>
        <begin position="136"/>
        <end position="204"/>
    </location>
</feature>